<protein>
    <submittedName>
        <fullName evidence="4">CHAP domain-containing protein</fullName>
    </submittedName>
</protein>
<keyword evidence="2" id="KW-0472">Membrane</keyword>
<feature type="compositionally biased region" description="Basic and acidic residues" evidence="1">
    <location>
        <begin position="230"/>
        <end position="240"/>
    </location>
</feature>
<evidence type="ECO:0000256" key="1">
    <source>
        <dbReference type="SAM" id="MobiDB-lite"/>
    </source>
</evidence>
<feature type="region of interest" description="Disordered" evidence="1">
    <location>
        <begin position="438"/>
        <end position="461"/>
    </location>
</feature>
<evidence type="ECO:0000256" key="2">
    <source>
        <dbReference type="SAM" id="Phobius"/>
    </source>
</evidence>
<dbReference type="SUPFAM" id="SSF54001">
    <property type="entry name" value="Cysteine proteinases"/>
    <property type="match status" value="1"/>
</dbReference>
<evidence type="ECO:0000259" key="3">
    <source>
        <dbReference type="PROSITE" id="PS50911"/>
    </source>
</evidence>
<dbReference type="PROSITE" id="PS50911">
    <property type="entry name" value="CHAP"/>
    <property type="match status" value="1"/>
</dbReference>
<proteinExistence type="predicted"/>
<comment type="caution">
    <text evidence="4">The sequence shown here is derived from an EMBL/GenBank/DDBJ whole genome shotgun (WGS) entry which is preliminary data.</text>
</comment>
<dbReference type="InterPro" id="IPR038765">
    <property type="entry name" value="Papain-like_cys_pep_sf"/>
</dbReference>
<organism evidence="4 5">
    <name type="scientific">Arthrobacter caoxuetaonis</name>
    <dbReference type="NCBI Taxonomy" id="2886935"/>
    <lineage>
        <taxon>Bacteria</taxon>
        <taxon>Bacillati</taxon>
        <taxon>Actinomycetota</taxon>
        <taxon>Actinomycetes</taxon>
        <taxon>Micrococcales</taxon>
        <taxon>Micrococcaceae</taxon>
        <taxon>Arthrobacter</taxon>
    </lineage>
</organism>
<dbReference type="Pfam" id="PF26571">
    <property type="entry name" value="VldE"/>
    <property type="match status" value="1"/>
</dbReference>
<feature type="domain" description="Peptidase C51" evidence="3">
    <location>
        <begin position="630"/>
        <end position="773"/>
    </location>
</feature>
<feature type="transmembrane region" description="Helical" evidence="2">
    <location>
        <begin position="62"/>
        <end position="84"/>
    </location>
</feature>
<gene>
    <name evidence="4" type="ORF">LJ757_16920</name>
</gene>
<feature type="compositionally biased region" description="Pro residues" evidence="1">
    <location>
        <begin position="1"/>
        <end position="12"/>
    </location>
</feature>
<dbReference type="AlphaFoldDB" id="A0A9X1MG29"/>
<feature type="region of interest" description="Disordered" evidence="1">
    <location>
        <begin position="1"/>
        <end position="21"/>
    </location>
</feature>
<keyword evidence="2" id="KW-0812">Transmembrane</keyword>
<accession>A0A9X1MG29</accession>
<dbReference type="Proteomes" id="UP001139158">
    <property type="component" value="Unassembled WGS sequence"/>
</dbReference>
<feature type="region of interest" description="Disordered" evidence="1">
    <location>
        <begin position="207"/>
        <end position="240"/>
    </location>
</feature>
<sequence>MSNPDAPVPAPPGESAGADQLKADGKEAALLVAKGAATGGLAGAAKGAAQALVKTETGRKGIMLAVLIPAIALLIVIVMVVSMLNTGSNGNSTVDAGHASAAIQAGMQDIEDDSKLRTIRDAAEKTGVRWEILAAIVAQTEERTSGKGTGPYGIDMDKAGTGTAGDETLPDGTPAKISEEDAQDLYKAGVFVGQLLSHSNEHTVNQLQNPSLDAGVTDVRGEEGSGPTRKLSDEDQSREAQARVKEQYLVSLRTLPLKGNPDISEKVYELASTWAMGKTRQCTTDSVQLGGQTSVELNEKQKKIAQQIINQVARKGMSEQAAVVALATAMQESKLRNWWNVKVPGSEALTDDKDARGQDGYSVGPFQQQVNGNQFSWGTVEDAMNISKSADMFLERLKTIPHWEDLPVSEAAQAVQVSAFPDEYAQWESMARQLVADLKPTDGGYSDPHDDEPAHGDAPNSLVVNPDAHPNTRAVEAAVKDRFAAGVLTFYDIGGSLDHLEGRAVDIMIKDYKSAAGDRAGDEIANFLIKNSAAFGIDYLIWQDRIWLGPLQGWMPYSTGGYGGMYTGNWNDTTLHNDHVHVSVTRLPGAGGDYVYDPVEGAAPSCVTGGAHGIAVGDGGEGDDYPYREPVGDCAWCEGSRDPGADPWSLYKRECVSFVAWRMNQQMGWVEGQEYPFTPPKMGLSLFGNAAQWSSNLASAGYVTDNTPKAGAIAWWGPGWNDTIVTGFAGHVAVVKEVHDDGTVTIEQYNAAPKEHAYSQQRIKATAVQGYIHVADTEN</sequence>
<feature type="region of interest" description="Disordered" evidence="1">
    <location>
        <begin position="144"/>
        <end position="176"/>
    </location>
</feature>
<dbReference type="Gene3D" id="3.90.1720.10">
    <property type="entry name" value="endopeptidase domain like (from Nostoc punctiforme)"/>
    <property type="match status" value="1"/>
</dbReference>
<dbReference type="RefSeq" id="WP_227897464.1">
    <property type="nucleotide sequence ID" value="NZ_CP099467.1"/>
</dbReference>
<evidence type="ECO:0000313" key="5">
    <source>
        <dbReference type="Proteomes" id="UP001139158"/>
    </source>
</evidence>
<name>A0A9X1MG29_9MICC</name>
<dbReference type="Pfam" id="PF05257">
    <property type="entry name" value="CHAP"/>
    <property type="match status" value="1"/>
</dbReference>
<dbReference type="InterPro" id="IPR007921">
    <property type="entry name" value="CHAP_dom"/>
</dbReference>
<reference evidence="4" key="1">
    <citation type="submission" date="2021-10" db="EMBL/GenBank/DDBJ databases">
        <title>Novel species in genus Arthrobacter.</title>
        <authorList>
            <person name="Liu Y."/>
        </authorList>
    </citation>
    <scope>NUCLEOTIDE SEQUENCE</scope>
    <source>
        <strain evidence="4">Zg-Y453</strain>
    </source>
</reference>
<evidence type="ECO:0000313" key="4">
    <source>
        <dbReference type="EMBL" id="MCC3299478.1"/>
    </source>
</evidence>
<dbReference type="InterPro" id="IPR058593">
    <property type="entry name" value="ARB_07466-like_C"/>
</dbReference>
<keyword evidence="5" id="KW-1185">Reference proteome</keyword>
<dbReference type="EMBL" id="JAJFZV010000018">
    <property type="protein sequence ID" value="MCC3299478.1"/>
    <property type="molecule type" value="Genomic_DNA"/>
</dbReference>
<keyword evidence="2" id="KW-1133">Transmembrane helix</keyword>